<feature type="region of interest" description="Disordered" evidence="1">
    <location>
        <begin position="334"/>
        <end position="359"/>
    </location>
</feature>
<proteinExistence type="predicted"/>
<feature type="region of interest" description="Disordered" evidence="1">
    <location>
        <begin position="394"/>
        <end position="444"/>
    </location>
</feature>
<evidence type="ECO:0000313" key="3">
    <source>
        <dbReference type="Proteomes" id="UP000054107"/>
    </source>
</evidence>
<sequence>MSDNNHLLPNENQHSQDFYTLVNQCTADSPSTTASPISPMTTIIQQNQSWPSSSQAIDQQQQYYHDMNQHPLPHPHPHQQQQHQLQDQYWTNTFQQGSSYPSMNQPQQQQFHGYYSEYFNPQIPTTEPGFYATQLPNDSFNAPMPIGRGSQFPLCSYSSAITPSSMIQHQSEDDIKKVPNHDNETSTSVPSPSETPFPSPVISGKRQRRQSTTDMAVLKQQKKRPQNDIKDTSKDEAALPTTNNEGNGESGTTSRRIDTQSNPTVDQLENELAFLRDECATILIMLDSLRNAFLADIPSTGVSLSMVNSNSISSTINFMVQDIRTLSPVSTTAIQHVHKSPATSSVDKRRKSKTIAPNPEREREMRIAYDDLMLQVRQLEKKVERLEGKSKNVCLDEPSINNSKKHEDQMANLNDDLHELQEHLDYSGGNDSGEEEVSSNCKKR</sequence>
<feature type="compositionally biased region" description="Basic and acidic residues" evidence="1">
    <location>
        <begin position="225"/>
        <end position="237"/>
    </location>
</feature>
<dbReference type="AlphaFoldDB" id="A0A0B7MX07"/>
<reference evidence="2 3" key="1">
    <citation type="submission" date="2014-09" db="EMBL/GenBank/DDBJ databases">
        <authorList>
            <person name="Ellenberger Sabrina"/>
        </authorList>
    </citation>
    <scope>NUCLEOTIDE SEQUENCE [LARGE SCALE GENOMIC DNA]</scope>
    <source>
        <strain evidence="2 3">CBS 412.66</strain>
    </source>
</reference>
<gene>
    <name evidence="2" type="primary">PARPA_04297.1 scaffold 12477</name>
</gene>
<organism evidence="2 3">
    <name type="scientific">Parasitella parasitica</name>
    <dbReference type="NCBI Taxonomy" id="35722"/>
    <lineage>
        <taxon>Eukaryota</taxon>
        <taxon>Fungi</taxon>
        <taxon>Fungi incertae sedis</taxon>
        <taxon>Mucoromycota</taxon>
        <taxon>Mucoromycotina</taxon>
        <taxon>Mucoromycetes</taxon>
        <taxon>Mucorales</taxon>
        <taxon>Mucorineae</taxon>
        <taxon>Mucoraceae</taxon>
        <taxon>Parasitella</taxon>
    </lineage>
</organism>
<accession>A0A0B7MX07</accession>
<feature type="compositionally biased region" description="Polar residues" evidence="1">
    <location>
        <begin position="240"/>
        <end position="262"/>
    </location>
</feature>
<evidence type="ECO:0000313" key="2">
    <source>
        <dbReference type="EMBL" id="CEP10581.1"/>
    </source>
</evidence>
<dbReference type="EMBL" id="LN724412">
    <property type="protein sequence ID" value="CEP10581.1"/>
    <property type="molecule type" value="Genomic_DNA"/>
</dbReference>
<feature type="compositionally biased region" description="Basic and acidic residues" evidence="1">
    <location>
        <begin position="170"/>
        <end position="184"/>
    </location>
</feature>
<keyword evidence="3" id="KW-1185">Reference proteome</keyword>
<feature type="compositionally biased region" description="Basic and acidic residues" evidence="1">
    <location>
        <begin position="404"/>
        <end position="425"/>
    </location>
</feature>
<evidence type="ECO:0000256" key="1">
    <source>
        <dbReference type="SAM" id="MobiDB-lite"/>
    </source>
</evidence>
<dbReference type="OrthoDB" id="2290890at2759"/>
<name>A0A0B7MX07_9FUNG</name>
<feature type="region of interest" description="Disordered" evidence="1">
    <location>
        <begin position="165"/>
        <end position="262"/>
    </location>
</feature>
<protein>
    <submittedName>
        <fullName evidence="2">Uncharacterized protein</fullName>
    </submittedName>
</protein>
<dbReference type="Proteomes" id="UP000054107">
    <property type="component" value="Unassembled WGS sequence"/>
</dbReference>